<name>A0ABU0ASF3_9BACI</name>
<dbReference type="CDD" id="cd03354">
    <property type="entry name" value="LbH_SAT"/>
    <property type="match status" value="1"/>
</dbReference>
<dbReference type="EMBL" id="JAUSUB010000047">
    <property type="protein sequence ID" value="MDQ0273727.1"/>
    <property type="molecule type" value="Genomic_DNA"/>
</dbReference>
<dbReference type="Proteomes" id="UP001238088">
    <property type="component" value="Unassembled WGS sequence"/>
</dbReference>
<evidence type="ECO:0000259" key="10">
    <source>
        <dbReference type="Pfam" id="PF06426"/>
    </source>
</evidence>
<comment type="pathway">
    <text evidence="1">Amino-acid biosynthesis; L-cysteine biosynthesis; L-cysteine from L-serine: step 1/2.</text>
</comment>
<dbReference type="Pfam" id="PF00132">
    <property type="entry name" value="Hexapep"/>
    <property type="match status" value="1"/>
</dbReference>
<keyword evidence="6 11" id="KW-0808">Transferase</keyword>
<dbReference type="GO" id="GO:0009001">
    <property type="term" value="F:serine O-acetyltransferase activity"/>
    <property type="evidence" value="ECO:0007669"/>
    <property type="project" value="UniProtKB-EC"/>
</dbReference>
<dbReference type="InterPro" id="IPR001451">
    <property type="entry name" value="Hexapep"/>
</dbReference>
<evidence type="ECO:0000256" key="4">
    <source>
        <dbReference type="ARBA" id="ARBA00018522"/>
    </source>
</evidence>
<dbReference type="EC" id="2.3.1.30" evidence="3"/>
<dbReference type="InterPro" id="IPR045304">
    <property type="entry name" value="LbH_SAT"/>
</dbReference>
<feature type="domain" description="Serine acetyltransferase N-terminal" evidence="10">
    <location>
        <begin position="3"/>
        <end position="35"/>
    </location>
</feature>
<sequence>MFTQIKCDLKAVLERDPAAKNAVEIFFFYPGFQALILHRISHCMYCKNLTFVSKGIAYISRFITGVEIHPAAKLGKGIFIDHGMGVVIGETAEIGDNATIYHGSTLGGTGKDTGKRHPTIGKNVVISAGAKVLGPLTIGDNSKIGAGSVVLKNIPENSTVVGIPGRIVKKNDEKISQNSELEIECLVETGNCVGEIITEPCIALFKDELITNQKEVKKKTVSL</sequence>
<accession>A0ABU0ASF3</accession>
<evidence type="ECO:0000256" key="6">
    <source>
        <dbReference type="ARBA" id="ARBA00022679"/>
    </source>
</evidence>
<dbReference type="RefSeq" id="WP_307480222.1">
    <property type="nucleotide sequence ID" value="NZ_JAUSUB010000047.1"/>
</dbReference>
<comment type="catalytic activity">
    <reaction evidence="9">
        <text>L-serine + acetyl-CoA = O-acetyl-L-serine + CoA</text>
        <dbReference type="Rhea" id="RHEA:24560"/>
        <dbReference type="ChEBI" id="CHEBI:33384"/>
        <dbReference type="ChEBI" id="CHEBI:57287"/>
        <dbReference type="ChEBI" id="CHEBI:57288"/>
        <dbReference type="ChEBI" id="CHEBI:58340"/>
        <dbReference type="EC" id="2.3.1.30"/>
    </reaction>
</comment>
<comment type="caution">
    <text evidence="11">The sequence shown here is derived from an EMBL/GenBank/DDBJ whole genome shotgun (WGS) entry which is preliminary data.</text>
</comment>
<dbReference type="InterPro" id="IPR053376">
    <property type="entry name" value="Serine_acetyltransferase"/>
</dbReference>
<evidence type="ECO:0000256" key="3">
    <source>
        <dbReference type="ARBA" id="ARBA00013266"/>
    </source>
</evidence>
<dbReference type="InterPro" id="IPR005881">
    <property type="entry name" value="Ser_O-AcTrfase"/>
</dbReference>
<comment type="similarity">
    <text evidence="2">Belongs to the transferase hexapeptide repeat family.</text>
</comment>
<protein>
    <recommendedName>
        <fullName evidence="4">Serine acetyltransferase</fullName>
        <ecNumber evidence="3">2.3.1.30</ecNumber>
    </recommendedName>
</protein>
<evidence type="ECO:0000256" key="5">
    <source>
        <dbReference type="ARBA" id="ARBA00022605"/>
    </source>
</evidence>
<dbReference type="InterPro" id="IPR011004">
    <property type="entry name" value="Trimer_LpxA-like_sf"/>
</dbReference>
<dbReference type="Gene3D" id="2.160.10.10">
    <property type="entry name" value="Hexapeptide repeat proteins"/>
    <property type="match status" value="1"/>
</dbReference>
<dbReference type="Pfam" id="PF06426">
    <property type="entry name" value="SATase_N"/>
    <property type="match status" value="1"/>
</dbReference>
<evidence type="ECO:0000256" key="2">
    <source>
        <dbReference type="ARBA" id="ARBA00007274"/>
    </source>
</evidence>
<reference evidence="11 12" key="1">
    <citation type="submission" date="2023-07" db="EMBL/GenBank/DDBJ databases">
        <title>Genomic Encyclopedia of Type Strains, Phase IV (KMG-IV): sequencing the most valuable type-strain genomes for metagenomic binning, comparative biology and taxonomic classification.</title>
        <authorList>
            <person name="Goeker M."/>
        </authorList>
    </citation>
    <scope>NUCLEOTIDE SEQUENCE [LARGE SCALE GENOMIC DNA]</scope>
    <source>
        <strain evidence="11 12">DSM 23494</strain>
    </source>
</reference>
<evidence type="ECO:0000256" key="1">
    <source>
        <dbReference type="ARBA" id="ARBA00004876"/>
    </source>
</evidence>
<dbReference type="InterPro" id="IPR042122">
    <property type="entry name" value="Ser_AcTrfase_N_sf"/>
</dbReference>
<keyword evidence="12" id="KW-1185">Reference proteome</keyword>
<keyword evidence="7" id="KW-0198">Cysteine biosynthesis</keyword>
<dbReference type="SUPFAM" id="SSF51161">
    <property type="entry name" value="Trimeric LpxA-like enzymes"/>
    <property type="match status" value="1"/>
</dbReference>
<dbReference type="NCBIfam" id="TIGR01172">
    <property type="entry name" value="cysE"/>
    <property type="match status" value="1"/>
</dbReference>
<evidence type="ECO:0000313" key="12">
    <source>
        <dbReference type="Proteomes" id="UP001238088"/>
    </source>
</evidence>
<evidence type="ECO:0000256" key="8">
    <source>
        <dbReference type="ARBA" id="ARBA00023315"/>
    </source>
</evidence>
<dbReference type="NCBIfam" id="NF041874">
    <property type="entry name" value="EPS_EpsC"/>
    <property type="match status" value="1"/>
</dbReference>
<evidence type="ECO:0000256" key="9">
    <source>
        <dbReference type="ARBA" id="ARBA00049486"/>
    </source>
</evidence>
<organism evidence="11 12">
    <name type="scientific">Cytobacillus purgationiresistens</name>
    <dbReference type="NCBI Taxonomy" id="863449"/>
    <lineage>
        <taxon>Bacteria</taxon>
        <taxon>Bacillati</taxon>
        <taxon>Bacillota</taxon>
        <taxon>Bacilli</taxon>
        <taxon>Bacillales</taxon>
        <taxon>Bacillaceae</taxon>
        <taxon>Cytobacillus</taxon>
    </lineage>
</organism>
<dbReference type="PANTHER" id="PTHR42811">
    <property type="entry name" value="SERINE ACETYLTRANSFERASE"/>
    <property type="match status" value="1"/>
</dbReference>
<dbReference type="InterPro" id="IPR010493">
    <property type="entry name" value="Ser_AcTrfase_N"/>
</dbReference>
<evidence type="ECO:0000313" key="11">
    <source>
        <dbReference type="EMBL" id="MDQ0273727.1"/>
    </source>
</evidence>
<gene>
    <name evidence="11" type="ORF">J2S17_005659</name>
</gene>
<keyword evidence="8 11" id="KW-0012">Acyltransferase</keyword>
<evidence type="ECO:0000256" key="7">
    <source>
        <dbReference type="ARBA" id="ARBA00023192"/>
    </source>
</evidence>
<dbReference type="Gene3D" id="1.10.3130.10">
    <property type="entry name" value="serine acetyltransferase, domain 1"/>
    <property type="match status" value="1"/>
</dbReference>
<proteinExistence type="inferred from homology"/>
<keyword evidence="5" id="KW-0028">Amino-acid biosynthesis</keyword>